<feature type="non-terminal residue" evidence="1">
    <location>
        <position position="162"/>
    </location>
</feature>
<accession>K0RNJ6</accession>
<dbReference type="EMBL" id="AGNL01034267">
    <property type="protein sequence ID" value="EJK55333.1"/>
    <property type="molecule type" value="Genomic_DNA"/>
</dbReference>
<protein>
    <submittedName>
        <fullName evidence="1">Uncharacterized protein</fullName>
    </submittedName>
</protein>
<evidence type="ECO:0000313" key="2">
    <source>
        <dbReference type="Proteomes" id="UP000266841"/>
    </source>
</evidence>
<keyword evidence="2" id="KW-1185">Reference proteome</keyword>
<gene>
    <name evidence="1" type="ORF">THAOC_24943</name>
</gene>
<organism evidence="1 2">
    <name type="scientific">Thalassiosira oceanica</name>
    <name type="common">Marine diatom</name>
    <dbReference type="NCBI Taxonomy" id="159749"/>
    <lineage>
        <taxon>Eukaryota</taxon>
        <taxon>Sar</taxon>
        <taxon>Stramenopiles</taxon>
        <taxon>Ochrophyta</taxon>
        <taxon>Bacillariophyta</taxon>
        <taxon>Coscinodiscophyceae</taxon>
        <taxon>Thalassiosirophycidae</taxon>
        <taxon>Thalassiosirales</taxon>
        <taxon>Thalassiosiraceae</taxon>
        <taxon>Thalassiosira</taxon>
    </lineage>
</organism>
<dbReference type="eggNOG" id="ENOG502QSXX">
    <property type="taxonomic scope" value="Eukaryota"/>
</dbReference>
<comment type="caution">
    <text evidence="1">The sequence shown here is derived from an EMBL/GenBank/DDBJ whole genome shotgun (WGS) entry which is preliminary data.</text>
</comment>
<dbReference type="AlphaFoldDB" id="K0RNJ6"/>
<dbReference type="Proteomes" id="UP000266841">
    <property type="component" value="Unassembled WGS sequence"/>
</dbReference>
<reference evidence="1 2" key="1">
    <citation type="journal article" date="2012" name="Genome Biol.">
        <title>Genome and low-iron response of an oceanic diatom adapted to chronic iron limitation.</title>
        <authorList>
            <person name="Lommer M."/>
            <person name="Specht M."/>
            <person name="Roy A.S."/>
            <person name="Kraemer L."/>
            <person name="Andreson R."/>
            <person name="Gutowska M.A."/>
            <person name="Wolf J."/>
            <person name="Bergner S.V."/>
            <person name="Schilhabel M.B."/>
            <person name="Klostermeier U.C."/>
            <person name="Beiko R.G."/>
            <person name="Rosenstiel P."/>
            <person name="Hippler M."/>
            <person name="Laroche J."/>
        </authorList>
    </citation>
    <scope>NUCLEOTIDE SEQUENCE [LARGE SCALE GENOMIC DNA]</scope>
    <source>
        <strain evidence="1 2">CCMP1005</strain>
    </source>
</reference>
<evidence type="ECO:0000313" key="1">
    <source>
        <dbReference type="EMBL" id="EJK55333.1"/>
    </source>
</evidence>
<name>K0RNJ6_THAOC</name>
<sequence>MDPKLVGLFFSHSSLTLVADPLVESAVTSVSVPMTPRVRKPLSITTPPSVTSTTATLVVPAPISADDIGDVPSPPTDLGHHSPEGVGEVEDRVPEGAVGSTVDPSAVASTKAAVDICSRRASTAPAIDSFQRELARRNMVQLEAPCLLGTPYAVSSMGICRG</sequence>
<proteinExistence type="predicted"/>